<sequence>MLKLFGDELWIVDGPDVDAFAGFHYPTRMAVIRLSDGGLFVWSPVHLTDQLAAQIGALGPVRHIVAPNSLHHLFLPEWAQAYPAAAVHAAPGLRKKRADISFDADLGDTADPDWAGQIDQVVMQGNRITTEVVFFHTKSGTVLFADLLQQLPANWFSGWRAVIAKLDLMTGAEPSVPRKFRLAFTDRNTARQAAGRILAWPAQKVLMAHGTPVAQDCPAFLRRAFGWLL</sequence>
<reference evidence="2" key="1">
    <citation type="submission" date="2017-05" db="EMBL/GenBank/DDBJ databases">
        <authorList>
            <person name="Rodrigo-Torres L."/>
            <person name="Arahal R. D."/>
            <person name="Lucena T."/>
        </authorList>
    </citation>
    <scope>NUCLEOTIDE SEQUENCE [LARGE SCALE GENOMIC DNA]</scope>
    <source>
        <strain evidence="2">CECT 8621</strain>
    </source>
</reference>
<dbReference type="InterPro" id="IPR036866">
    <property type="entry name" value="RibonucZ/Hydroxyglut_hydro"/>
</dbReference>
<dbReference type="PANTHER" id="PTHR33835:SF1">
    <property type="entry name" value="METALLO-BETA-LACTAMASE DOMAIN-CONTAINING PROTEIN"/>
    <property type="match status" value="1"/>
</dbReference>
<dbReference type="EMBL" id="FXYE01000001">
    <property type="protein sequence ID" value="SMX30863.1"/>
    <property type="molecule type" value="Genomic_DNA"/>
</dbReference>
<dbReference type="Proteomes" id="UP000202922">
    <property type="component" value="Unassembled WGS sequence"/>
</dbReference>
<dbReference type="InterPro" id="IPR025638">
    <property type="entry name" value="DUF4336"/>
</dbReference>
<evidence type="ECO:0008006" key="3">
    <source>
        <dbReference type="Google" id="ProtNLM"/>
    </source>
</evidence>
<proteinExistence type="predicted"/>
<accession>A0A238JKC8</accession>
<keyword evidence="2" id="KW-1185">Reference proteome</keyword>
<evidence type="ECO:0000313" key="1">
    <source>
        <dbReference type="EMBL" id="SMX30863.1"/>
    </source>
</evidence>
<dbReference type="RefSeq" id="WP_093966850.1">
    <property type="nucleotide sequence ID" value="NZ_FXYE01000001.1"/>
</dbReference>
<gene>
    <name evidence="1" type="ORF">COL8621_00157</name>
</gene>
<evidence type="ECO:0000313" key="2">
    <source>
        <dbReference type="Proteomes" id="UP000202922"/>
    </source>
</evidence>
<name>A0A238JKC8_9RHOB</name>
<dbReference type="Pfam" id="PF14234">
    <property type="entry name" value="DUF4336"/>
    <property type="match status" value="1"/>
</dbReference>
<dbReference type="PANTHER" id="PTHR33835">
    <property type="entry name" value="YALI0C07656P"/>
    <property type="match status" value="1"/>
</dbReference>
<dbReference type="AlphaFoldDB" id="A0A238JKC8"/>
<dbReference type="SUPFAM" id="SSF56281">
    <property type="entry name" value="Metallo-hydrolase/oxidoreductase"/>
    <property type="match status" value="1"/>
</dbReference>
<organism evidence="1 2">
    <name type="scientific">Actibacterium lipolyticum</name>
    <dbReference type="NCBI Taxonomy" id="1524263"/>
    <lineage>
        <taxon>Bacteria</taxon>
        <taxon>Pseudomonadati</taxon>
        <taxon>Pseudomonadota</taxon>
        <taxon>Alphaproteobacteria</taxon>
        <taxon>Rhodobacterales</taxon>
        <taxon>Roseobacteraceae</taxon>
        <taxon>Actibacterium</taxon>
    </lineage>
</organism>
<dbReference type="OrthoDB" id="450111at2"/>
<protein>
    <recommendedName>
        <fullName evidence="3">DUF4336 domain-containing protein</fullName>
    </recommendedName>
</protein>